<dbReference type="InParanoid" id="A0A4W3JM91"/>
<comment type="pathway">
    <text evidence="12">Cofactor biosynthesis; ubiquinone biosynthesis.</text>
</comment>
<reference evidence="15" key="3">
    <citation type="journal article" date="2014" name="Nature">
        <title>Elephant shark genome provides unique insights into gnathostome evolution.</title>
        <authorList>
            <consortium name="International Elephant Shark Genome Sequencing Consortium"/>
            <person name="Venkatesh B."/>
            <person name="Lee A.P."/>
            <person name="Ravi V."/>
            <person name="Maurya A.K."/>
            <person name="Lian M.M."/>
            <person name="Swann J.B."/>
            <person name="Ohta Y."/>
            <person name="Flajnik M.F."/>
            <person name="Sutoh Y."/>
            <person name="Kasahara M."/>
            <person name="Hoon S."/>
            <person name="Gangu V."/>
            <person name="Roy S.W."/>
            <person name="Irimia M."/>
            <person name="Korzh V."/>
            <person name="Kondrychyn I."/>
            <person name="Lim Z.W."/>
            <person name="Tay B.H."/>
            <person name="Tohari S."/>
            <person name="Kong K.W."/>
            <person name="Ho S."/>
            <person name="Lorente-Galdos B."/>
            <person name="Quilez J."/>
            <person name="Marques-Bonet T."/>
            <person name="Raney B.J."/>
            <person name="Ingham P.W."/>
            <person name="Tay A."/>
            <person name="Hillier L.W."/>
            <person name="Minx P."/>
            <person name="Boehm T."/>
            <person name="Wilson R.K."/>
            <person name="Brenner S."/>
            <person name="Warren W.C."/>
        </authorList>
    </citation>
    <scope>NUCLEOTIDE SEQUENCE [LARGE SCALE GENOMIC DNA]</scope>
</reference>
<comment type="function">
    <text evidence="12">FAD-dependent monooxygenase required for two non-consecutive steps during ubiquinone biosynthesis. Required for the C5-ring hydroxylation during ubiquinone biosynthesis by catalyzing the hydroxylation of 4-hydroxy-3-(all-trans-polyprenyl)benzoic acid to 3,4-dihydroxy-5-(all-trans-polyprenyl)benzoic acid. Also acts downstream of coq4, for the C1-hydroxylation during ubiquinone biosynthesis by catalyzing the hydroxylation of 2-methoxy-6-(all-trans-polyprenyl)phenol to 2-methoxy-6-(all-trans-polyprenyl)benzene-1,4-diol. The electrons required for the hydroxylation reaction are funneled indirectly to coq6 from NADPH via a ferredoxin/ferredoxin reductase system.</text>
</comment>
<dbReference type="GO" id="GO:0042995">
    <property type="term" value="C:cell projection"/>
    <property type="evidence" value="ECO:0007669"/>
    <property type="project" value="UniProtKB-SubCell"/>
</dbReference>
<evidence type="ECO:0000256" key="3">
    <source>
        <dbReference type="ARBA" id="ARBA00022630"/>
    </source>
</evidence>
<feature type="domain" description="FAD-binding" evidence="13">
    <location>
        <begin position="33"/>
        <end position="295"/>
    </location>
</feature>
<organism evidence="14 15">
    <name type="scientific">Callorhinchus milii</name>
    <name type="common">Ghost shark</name>
    <dbReference type="NCBI Taxonomy" id="7868"/>
    <lineage>
        <taxon>Eukaryota</taxon>
        <taxon>Metazoa</taxon>
        <taxon>Chordata</taxon>
        <taxon>Craniata</taxon>
        <taxon>Vertebrata</taxon>
        <taxon>Chondrichthyes</taxon>
        <taxon>Holocephali</taxon>
        <taxon>Chimaeriformes</taxon>
        <taxon>Callorhinchidae</taxon>
        <taxon>Callorhinchus</taxon>
    </lineage>
</organism>
<evidence type="ECO:0000259" key="13">
    <source>
        <dbReference type="Pfam" id="PF01494"/>
    </source>
</evidence>
<dbReference type="UniPathway" id="UPA00232"/>
<dbReference type="STRING" id="7868.ENSCMIP00000040376"/>
<keyword evidence="12" id="KW-0333">Golgi apparatus</keyword>
<dbReference type="GO" id="GO:0120538">
    <property type="term" value="F:2-methoxy-6-polyprenolphenol 4-hydroxylase activity"/>
    <property type="evidence" value="ECO:0007669"/>
    <property type="project" value="UniProtKB-EC"/>
</dbReference>
<keyword evidence="15" id="KW-1185">Reference proteome</keyword>
<keyword evidence="6 12" id="KW-0274">FAD</keyword>
<dbReference type="PANTHER" id="PTHR43876:SF7">
    <property type="entry name" value="UBIQUINONE BIOSYNTHESIS MONOOXYGENASE COQ6, MITOCHONDRIAL"/>
    <property type="match status" value="1"/>
</dbReference>
<evidence type="ECO:0000256" key="8">
    <source>
        <dbReference type="ARBA" id="ARBA00023002"/>
    </source>
</evidence>
<gene>
    <name evidence="12" type="primary">COQ6</name>
    <name evidence="14" type="synonym">coq6</name>
</gene>
<evidence type="ECO:0000256" key="9">
    <source>
        <dbReference type="ARBA" id="ARBA00023033"/>
    </source>
</evidence>
<dbReference type="EC" id="1.14.15.46" evidence="12"/>
<dbReference type="SUPFAM" id="SSF51905">
    <property type="entry name" value="FAD/NAD(P)-binding domain"/>
    <property type="match status" value="1"/>
</dbReference>
<dbReference type="GO" id="GO:0031314">
    <property type="term" value="C:extrinsic component of mitochondrial inner membrane"/>
    <property type="evidence" value="ECO:0007669"/>
    <property type="project" value="UniProtKB-UniRule"/>
</dbReference>
<dbReference type="InterPro" id="IPR000689">
    <property type="entry name" value="UbQ_mOase_COQ6"/>
</dbReference>
<protein>
    <recommendedName>
        <fullName evidence="12">Ubiquinone biosynthesis monooxygenase COQ6, mitochondrial</fullName>
        <ecNumber evidence="12">1.14.15.45</ecNumber>
    </recommendedName>
    <alternativeName>
        <fullName evidence="12">2-methoxy-6-polyprenolphenol 4-hydroxylase</fullName>
    </alternativeName>
    <alternativeName>
        <fullName evidence="12">Coenzyme Q10 monooxygenase 6</fullName>
        <ecNumber evidence="12">1.14.15.46</ecNumber>
    </alternativeName>
</protein>
<keyword evidence="7" id="KW-0809">Transit peptide</keyword>
<evidence type="ECO:0000256" key="1">
    <source>
        <dbReference type="ARBA" id="ARBA00001974"/>
    </source>
</evidence>
<dbReference type="FunFam" id="3.50.50.60:FF:000086">
    <property type="entry name" value="Ubiquinone biosynthesis monooxygenase COQ6, mitochondrial"/>
    <property type="match status" value="1"/>
</dbReference>
<keyword evidence="12" id="KW-0966">Cell projection</keyword>
<evidence type="ECO:0000256" key="12">
    <source>
        <dbReference type="HAMAP-Rule" id="MF_03193"/>
    </source>
</evidence>
<evidence type="ECO:0000256" key="4">
    <source>
        <dbReference type="ARBA" id="ARBA00022688"/>
    </source>
</evidence>
<keyword evidence="4 12" id="KW-0831">Ubiquinone biosynthesis</keyword>
<reference evidence="14" key="4">
    <citation type="submission" date="2025-08" db="UniProtKB">
        <authorList>
            <consortium name="Ensembl"/>
        </authorList>
    </citation>
    <scope>IDENTIFICATION</scope>
</reference>
<dbReference type="InterPro" id="IPR036188">
    <property type="entry name" value="FAD/NAD-bd_sf"/>
</dbReference>
<dbReference type="Gene3D" id="3.50.50.60">
    <property type="entry name" value="FAD/NAD(P)-binding domain"/>
    <property type="match status" value="2"/>
</dbReference>
<reference evidence="14" key="5">
    <citation type="submission" date="2025-09" db="UniProtKB">
        <authorList>
            <consortium name="Ensembl"/>
        </authorList>
    </citation>
    <scope>IDENTIFICATION</scope>
</reference>
<keyword evidence="9 12" id="KW-0503">Monooxygenase</keyword>
<evidence type="ECO:0000256" key="2">
    <source>
        <dbReference type="ARBA" id="ARBA00005349"/>
    </source>
</evidence>
<accession>A0A4W3JM91</accession>
<dbReference type="PRINTS" id="PR00420">
    <property type="entry name" value="RNGMNOXGNASE"/>
</dbReference>
<dbReference type="OMA" id="VKQMQVW"/>
<dbReference type="EC" id="1.14.15.45" evidence="12"/>
<dbReference type="InterPro" id="IPR018168">
    <property type="entry name" value="Ubi_Hdrlase_CS"/>
</dbReference>
<comment type="catalytic activity">
    <reaction evidence="12">
        <text>a 2-methoxy-6-(all-trans-polyprenyl)phenol + 2 reduced [2Fe-2S]-[ferredoxin] + O2 + 2 H(+) = a 2-methoxy-6-(all-trans-polyprenyl)benzene-1,4-diol + 2 oxidized [2Fe-2S]-[ferredoxin] + H2O</text>
        <dbReference type="Rhea" id="RHEA:81183"/>
        <dbReference type="Rhea" id="RHEA-COMP:9551"/>
        <dbReference type="Rhea" id="RHEA-COMP:10000"/>
        <dbReference type="Rhea" id="RHEA-COMP:10001"/>
        <dbReference type="Rhea" id="RHEA-COMP:10858"/>
        <dbReference type="ChEBI" id="CHEBI:15377"/>
        <dbReference type="ChEBI" id="CHEBI:15378"/>
        <dbReference type="ChEBI" id="CHEBI:15379"/>
        <dbReference type="ChEBI" id="CHEBI:33737"/>
        <dbReference type="ChEBI" id="CHEBI:33738"/>
        <dbReference type="ChEBI" id="CHEBI:62731"/>
        <dbReference type="ChEBI" id="CHEBI:84166"/>
        <dbReference type="EC" id="1.14.15.46"/>
    </reaction>
</comment>
<evidence type="ECO:0000313" key="14">
    <source>
        <dbReference type="Ensembl" id="ENSCMIP00000040376.1"/>
    </source>
</evidence>
<comment type="subcellular location">
    <subcellularLocation>
        <location evidence="12">Mitochondrion inner membrane</location>
        <topology evidence="12">Peripheral membrane protein</topology>
        <orientation evidence="12">Matrix side</orientation>
    </subcellularLocation>
    <subcellularLocation>
        <location evidence="12">Golgi apparatus</location>
    </subcellularLocation>
    <subcellularLocation>
        <location evidence="12">Cell projection</location>
    </subcellularLocation>
    <text evidence="12">Localizes to cell processes and Golgi apparatus in podocytes.</text>
</comment>
<dbReference type="PROSITE" id="PS01304">
    <property type="entry name" value="UBIH"/>
    <property type="match status" value="1"/>
</dbReference>
<evidence type="ECO:0000256" key="7">
    <source>
        <dbReference type="ARBA" id="ARBA00022946"/>
    </source>
</evidence>
<dbReference type="NCBIfam" id="TIGR01989">
    <property type="entry name" value="COQ6"/>
    <property type="match status" value="1"/>
</dbReference>
<dbReference type="InterPro" id="IPR010971">
    <property type="entry name" value="UbiH/COQ6"/>
</dbReference>
<keyword evidence="3 12" id="KW-0285">Flavoprotein</keyword>
<dbReference type="GO" id="GO:0005794">
    <property type="term" value="C:Golgi apparatus"/>
    <property type="evidence" value="ECO:0007669"/>
    <property type="project" value="UniProtKB-SubCell"/>
</dbReference>
<dbReference type="GO" id="GO:0071949">
    <property type="term" value="F:FAD binding"/>
    <property type="evidence" value="ECO:0007669"/>
    <property type="project" value="InterPro"/>
</dbReference>
<name>A0A4W3JM91_CALMI</name>
<dbReference type="Ensembl" id="ENSCMIT00000040948.1">
    <property type="protein sequence ID" value="ENSCMIP00000040376.1"/>
    <property type="gene ID" value="ENSCMIG00000016839.1"/>
</dbReference>
<dbReference type="GO" id="GO:0106364">
    <property type="term" value="F:4-hydroxy-3-all-trans-polyprenylbenzoate oxygenase activity"/>
    <property type="evidence" value="ECO:0007669"/>
    <property type="project" value="UniProtKB-EC"/>
</dbReference>
<dbReference type="AlphaFoldDB" id="A0A4W3JM91"/>
<dbReference type="InterPro" id="IPR002938">
    <property type="entry name" value="FAD-bd"/>
</dbReference>
<keyword evidence="8 12" id="KW-0560">Oxidoreductase</keyword>
<dbReference type="HAMAP" id="MF_03193">
    <property type="entry name" value="COQ6_monooxygenase"/>
    <property type="match status" value="1"/>
</dbReference>
<dbReference type="GO" id="GO:0016712">
    <property type="term" value="F:oxidoreductase activity, acting on paired donors, with incorporation or reduction of molecular oxygen, reduced flavin or flavoprotein as one donor, and incorporation of one atom of oxygen"/>
    <property type="evidence" value="ECO:0007669"/>
    <property type="project" value="UniProtKB-UniRule"/>
</dbReference>
<evidence type="ECO:0000256" key="11">
    <source>
        <dbReference type="ARBA" id="ARBA00023136"/>
    </source>
</evidence>
<reference evidence="15" key="2">
    <citation type="journal article" date="2007" name="PLoS Biol.">
        <title>Survey sequencing and comparative analysis of the elephant shark (Callorhinchus milii) genome.</title>
        <authorList>
            <person name="Venkatesh B."/>
            <person name="Kirkness E.F."/>
            <person name="Loh Y.H."/>
            <person name="Halpern A.L."/>
            <person name="Lee A.P."/>
            <person name="Johnson J."/>
            <person name="Dandona N."/>
            <person name="Viswanathan L.D."/>
            <person name="Tay A."/>
            <person name="Venter J.C."/>
            <person name="Strausberg R.L."/>
            <person name="Brenner S."/>
        </authorList>
    </citation>
    <scope>NUCLEOTIDE SEQUENCE [LARGE SCALE GENOMIC DNA]</scope>
</reference>
<evidence type="ECO:0000313" key="15">
    <source>
        <dbReference type="Proteomes" id="UP000314986"/>
    </source>
</evidence>
<dbReference type="PANTHER" id="PTHR43876">
    <property type="entry name" value="UBIQUINONE BIOSYNTHESIS MONOOXYGENASE COQ6, MITOCHONDRIAL"/>
    <property type="match status" value="1"/>
</dbReference>
<comment type="subunit">
    <text evidence="12">Component of a multi-subunit COQ enzyme complex, composed of at least COQ3, COQ4, COQ5, COQ6, COQ7 and COQ9. Interacts with COQ8B and COQ7.</text>
</comment>
<evidence type="ECO:0000256" key="5">
    <source>
        <dbReference type="ARBA" id="ARBA00022792"/>
    </source>
</evidence>
<keyword evidence="10 12" id="KW-0496">Mitochondrion</keyword>
<feature type="domain" description="FAD-binding" evidence="13">
    <location>
        <begin position="336"/>
        <end position="417"/>
    </location>
</feature>
<dbReference type="Proteomes" id="UP000314986">
    <property type="component" value="Unassembled WGS sequence"/>
</dbReference>
<dbReference type="Pfam" id="PF01494">
    <property type="entry name" value="FAD_binding_3"/>
    <property type="match status" value="2"/>
</dbReference>
<reference evidence="15" key="1">
    <citation type="journal article" date="2006" name="Science">
        <title>Ancient noncoding elements conserved in the human genome.</title>
        <authorList>
            <person name="Venkatesh B."/>
            <person name="Kirkness E.F."/>
            <person name="Loh Y.H."/>
            <person name="Halpern A.L."/>
            <person name="Lee A.P."/>
            <person name="Johnson J."/>
            <person name="Dandona N."/>
            <person name="Viswanathan L.D."/>
            <person name="Tay A."/>
            <person name="Venter J.C."/>
            <person name="Strausberg R.L."/>
            <person name="Brenner S."/>
        </authorList>
    </citation>
    <scope>NUCLEOTIDE SEQUENCE [LARGE SCALE GENOMIC DNA]</scope>
</reference>
<dbReference type="GeneTree" id="ENSGT00390000015152"/>
<sequence>MGLWRAARLGMGLRALGTCRRSCSAAGSAPELYDVIISGGGMVGTAMACALAQDHNLAGKRILLLETGNKKTVTQLPKTYSNRVSALTPGSLLLLNSVGAWDHISSMRYKPFKRMQVWDDCSDALITFDKGDLMEDMGFVVENDVVLSALSKQLEAAADRVEVLYRSRVVKYTWPEAYQSPEANPWVQVALDDGKTLQTKLLIGADGQKSTVRESAGIQTVRWQYDQSAVVATLHLAEPTDNNVAWQRFLVTGPIAMLPLSDTLSSLVWSTSHQHASDLVSMDQETFVDSINSAFWSNENHSELVDTASSMFRSALSFLNPTGTSVRQLPPSVAHIDPQSRAMFPLGLGHATKYVGHRVALIGDAAHRVHPLAGQGVNLGFGDVASLSQHLSEAAFSGKDLGSTTYLNAFETERQRHNIPIMAAIDLLKRLYSTKSPPLVLLRSLGLQATNALPPIKVNYICHYVRPLPRVMQMYVFFKNVVTQSTTVCETLLCAIGCRVSPTKYTVTPLDNIFFEAL</sequence>
<proteinExistence type="inferred from homology"/>
<dbReference type="InterPro" id="IPR051205">
    <property type="entry name" value="UbiH/COQ6_monooxygenase"/>
</dbReference>
<dbReference type="FunFam" id="3.50.50.60:FF:000066">
    <property type="entry name" value="Ubiquinone biosynthesis monooxygenase COQ6, mitochondrial"/>
    <property type="match status" value="1"/>
</dbReference>
<evidence type="ECO:0000256" key="10">
    <source>
        <dbReference type="ARBA" id="ARBA00023128"/>
    </source>
</evidence>
<keyword evidence="11 12" id="KW-0472">Membrane</keyword>
<keyword evidence="5 12" id="KW-0999">Mitochondrion inner membrane</keyword>
<comment type="catalytic activity">
    <reaction evidence="12">
        <text>a 4-hydroxy-3-(all-trans-polyprenyl)benzoate + 2 reduced [2Fe-2S]-[ferredoxin] + O2 + 2 H(+) = a 3,4-dihydroxy-5-(all-trans-polyprenyl)benzoate + 2 oxidized [2Fe-2S]-[ferredoxin] + H2O</text>
        <dbReference type="Rhea" id="RHEA:81195"/>
        <dbReference type="Rhea" id="RHEA-COMP:9514"/>
        <dbReference type="Rhea" id="RHEA-COMP:10000"/>
        <dbReference type="Rhea" id="RHEA-COMP:10001"/>
        <dbReference type="Rhea" id="RHEA-COMP:10930"/>
        <dbReference type="ChEBI" id="CHEBI:15377"/>
        <dbReference type="ChEBI" id="CHEBI:15378"/>
        <dbReference type="ChEBI" id="CHEBI:15379"/>
        <dbReference type="ChEBI" id="CHEBI:33737"/>
        <dbReference type="ChEBI" id="CHEBI:33738"/>
        <dbReference type="ChEBI" id="CHEBI:64694"/>
        <dbReference type="ChEBI" id="CHEBI:78396"/>
        <dbReference type="EC" id="1.14.15.45"/>
    </reaction>
</comment>
<evidence type="ECO:0000256" key="6">
    <source>
        <dbReference type="ARBA" id="ARBA00022827"/>
    </source>
</evidence>
<comment type="similarity">
    <text evidence="2 12">Belongs to the UbiH/COQ6 family.</text>
</comment>
<dbReference type="NCBIfam" id="TIGR01988">
    <property type="entry name" value="Ubi-OHases"/>
    <property type="match status" value="1"/>
</dbReference>
<comment type="cofactor">
    <cofactor evidence="1 12">
        <name>FAD</name>
        <dbReference type="ChEBI" id="CHEBI:57692"/>
    </cofactor>
</comment>